<dbReference type="EC" id="2.7.1.26" evidence="2"/>
<dbReference type="SUPFAM" id="SSF82114">
    <property type="entry name" value="Riboflavin kinase-like"/>
    <property type="match status" value="1"/>
</dbReference>
<name>A0A5J4VMJ7_9EUKA</name>
<keyword evidence="5" id="KW-0808">Transferase</keyword>
<dbReference type="InterPro" id="IPR023465">
    <property type="entry name" value="Riboflavin_kinase_dom_sf"/>
</dbReference>
<dbReference type="PANTHER" id="PTHR22749">
    <property type="entry name" value="RIBOFLAVIN KINASE/FMN ADENYLYLTRANSFERASE"/>
    <property type="match status" value="1"/>
</dbReference>
<reference evidence="9 10" key="1">
    <citation type="submission" date="2019-03" db="EMBL/GenBank/DDBJ databases">
        <title>Single cell metagenomics reveals metabolic interactions within the superorganism composed of flagellate Streblomastix strix and complex community of Bacteroidetes bacteria on its surface.</title>
        <authorList>
            <person name="Treitli S.C."/>
            <person name="Kolisko M."/>
            <person name="Husnik F."/>
            <person name="Keeling P."/>
            <person name="Hampl V."/>
        </authorList>
    </citation>
    <scope>NUCLEOTIDE SEQUENCE [LARGE SCALE GENOMIC DNA]</scope>
    <source>
        <strain evidence="9">ST1C</strain>
    </source>
</reference>
<comment type="caution">
    <text evidence="9">The sequence shown here is derived from an EMBL/GenBank/DDBJ whole genome shotgun (WGS) entry which is preliminary data.</text>
</comment>
<evidence type="ECO:0000256" key="7">
    <source>
        <dbReference type="ARBA" id="ARBA00022840"/>
    </source>
</evidence>
<dbReference type="OrthoDB" id="276388at2759"/>
<gene>
    <name evidence="9" type="ORF">EZS28_020692</name>
</gene>
<sequence>MFPVELKGKVQIGLQNGTTRAVPTANIEEEGNEDALKKLGDGVFYGFAAVKEPDEEQNNKTSWYDVVTNIGLAVAHESPTIETYILDSSFVSRPLYGAELSLILHGKLRNMIKFENSPKGFEQLKQQIGKDVSEAKEKLSKINKG</sequence>
<keyword evidence="6" id="KW-0547">Nucleotide-binding</keyword>
<evidence type="ECO:0000256" key="2">
    <source>
        <dbReference type="ARBA" id="ARBA00012105"/>
    </source>
</evidence>
<evidence type="ECO:0000313" key="9">
    <source>
        <dbReference type="EMBL" id="KAA6383781.1"/>
    </source>
</evidence>
<feature type="domain" description="Riboflavin kinase" evidence="8">
    <location>
        <begin position="1"/>
        <end position="140"/>
    </location>
</feature>
<protein>
    <recommendedName>
        <fullName evidence="2">riboflavin kinase</fullName>
        <ecNumber evidence="2">2.7.1.26</ecNumber>
    </recommendedName>
</protein>
<keyword evidence="3" id="KW-0285">Flavoprotein</keyword>
<keyword evidence="4" id="KW-0288">FMN</keyword>
<dbReference type="PANTHER" id="PTHR22749:SF6">
    <property type="entry name" value="RIBOFLAVIN KINASE"/>
    <property type="match status" value="1"/>
</dbReference>
<evidence type="ECO:0000256" key="3">
    <source>
        <dbReference type="ARBA" id="ARBA00022630"/>
    </source>
</evidence>
<comment type="pathway">
    <text evidence="1">Cofactor biosynthesis; FMN biosynthesis; FMN from riboflavin (ATP route): step 1/1.</text>
</comment>
<dbReference type="InterPro" id="IPR023468">
    <property type="entry name" value="Riboflavin_kinase"/>
</dbReference>
<dbReference type="UniPathway" id="UPA00276">
    <property type="reaction ID" value="UER00406"/>
</dbReference>
<evidence type="ECO:0000256" key="5">
    <source>
        <dbReference type="ARBA" id="ARBA00022679"/>
    </source>
</evidence>
<dbReference type="Gene3D" id="2.40.30.30">
    <property type="entry name" value="Riboflavin kinase-like"/>
    <property type="match status" value="1"/>
</dbReference>
<dbReference type="GO" id="GO:0009231">
    <property type="term" value="P:riboflavin biosynthetic process"/>
    <property type="evidence" value="ECO:0007669"/>
    <property type="project" value="InterPro"/>
</dbReference>
<dbReference type="EMBL" id="SNRW01006076">
    <property type="protein sequence ID" value="KAA6383781.1"/>
    <property type="molecule type" value="Genomic_DNA"/>
</dbReference>
<dbReference type="Proteomes" id="UP000324800">
    <property type="component" value="Unassembled WGS sequence"/>
</dbReference>
<accession>A0A5J4VMJ7</accession>
<evidence type="ECO:0000313" key="10">
    <source>
        <dbReference type="Proteomes" id="UP000324800"/>
    </source>
</evidence>
<dbReference type="GO" id="GO:0008531">
    <property type="term" value="F:riboflavin kinase activity"/>
    <property type="evidence" value="ECO:0007669"/>
    <property type="project" value="UniProtKB-EC"/>
</dbReference>
<dbReference type="AlphaFoldDB" id="A0A5J4VMJ7"/>
<dbReference type="GO" id="GO:0009398">
    <property type="term" value="P:FMN biosynthetic process"/>
    <property type="evidence" value="ECO:0007669"/>
    <property type="project" value="UniProtKB-UniPathway"/>
</dbReference>
<dbReference type="GO" id="GO:0005524">
    <property type="term" value="F:ATP binding"/>
    <property type="evidence" value="ECO:0007669"/>
    <property type="project" value="UniProtKB-KW"/>
</dbReference>
<evidence type="ECO:0000256" key="6">
    <source>
        <dbReference type="ARBA" id="ARBA00022741"/>
    </source>
</evidence>
<organism evidence="9 10">
    <name type="scientific">Streblomastix strix</name>
    <dbReference type="NCBI Taxonomy" id="222440"/>
    <lineage>
        <taxon>Eukaryota</taxon>
        <taxon>Metamonada</taxon>
        <taxon>Preaxostyla</taxon>
        <taxon>Oxymonadida</taxon>
        <taxon>Streblomastigidae</taxon>
        <taxon>Streblomastix</taxon>
    </lineage>
</organism>
<dbReference type="InterPro" id="IPR015865">
    <property type="entry name" value="Riboflavin_kinase_bac/euk"/>
</dbReference>
<evidence type="ECO:0000256" key="4">
    <source>
        <dbReference type="ARBA" id="ARBA00022643"/>
    </source>
</evidence>
<evidence type="ECO:0000259" key="8">
    <source>
        <dbReference type="SMART" id="SM00904"/>
    </source>
</evidence>
<evidence type="ECO:0000256" key="1">
    <source>
        <dbReference type="ARBA" id="ARBA00005201"/>
    </source>
</evidence>
<proteinExistence type="predicted"/>
<keyword evidence="7" id="KW-0067">ATP-binding</keyword>
<dbReference type="SMART" id="SM00904">
    <property type="entry name" value="Flavokinase"/>
    <property type="match status" value="1"/>
</dbReference>
<dbReference type="Pfam" id="PF01687">
    <property type="entry name" value="Flavokinase"/>
    <property type="match status" value="1"/>
</dbReference>